<keyword evidence="5" id="KW-1185">Reference proteome</keyword>
<reference evidence="4" key="2">
    <citation type="submission" date="2016-10" db="EMBL/GenBank/DDBJ databases">
        <authorList>
            <person name="Varghese N."/>
            <person name="Submissions S."/>
        </authorList>
    </citation>
    <scope>NUCLEOTIDE SEQUENCE [LARGE SCALE GENOMIC DNA]</scope>
    <source>
        <strain evidence="4">CPCC 202695</strain>
    </source>
</reference>
<evidence type="ECO:0000313" key="4">
    <source>
        <dbReference type="Proteomes" id="UP000199482"/>
    </source>
</evidence>
<dbReference type="Pfam" id="PF04328">
    <property type="entry name" value="Sel_put"/>
    <property type="match status" value="1"/>
</dbReference>
<dbReference type="InterPro" id="IPR007423">
    <property type="entry name" value="Sel_put"/>
</dbReference>
<gene>
    <name evidence="2" type="ORF">BCL57_000295</name>
    <name evidence="3" type="ORF">SAMN04489721_2224</name>
</gene>
<accession>A0A1H1WDB1</accession>
<evidence type="ECO:0000256" key="1">
    <source>
        <dbReference type="SAM" id="MobiDB-lite"/>
    </source>
</evidence>
<protein>
    <submittedName>
        <fullName evidence="2">Uncharacterized short protein YbdD (DUF466 family)</fullName>
    </submittedName>
    <submittedName>
        <fullName evidence="3">Uncharacterized short protein YbdD, DUF466 family</fullName>
    </submittedName>
</protein>
<organism evidence="3 4">
    <name type="scientific">Agromyces flavus</name>
    <dbReference type="NCBI Taxonomy" id="589382"/>
    <lineage>
        <taxon>Bacteria</taxon>
        <taxon>Bacillati</taxon>
        <taxon>Actinomycetota</taxon>
        <taxon>Actinomycetes</taxon>
        <taxon>Micrococcales</taxon>
        <taxon>Microbacteriaceae</taxon>
        <taxon>Agromyces</taxon>
    </lineage>
</organism>
<dbReference type="AlphaFoldDB" id="A0A1H1WDB1"/>
<reference evidence="2" key="3">
    <citation type="submission" date="2022-06" db="EMBL/GenBank/DDBJ databases">
        <title>Genomic Encyclopedia of Type Strains, Phase III (KMG-III): the genomes of soil and plant-associated and newly described type strains.</title>
        <authorList>
            <person name="Whitman W."/>
        </authorList>
    </citation>
    <scope>NUCLEOTIDE SEQUENCE</scope>
    <source>
        <strain evidence="2">CPCC 202695</strain>
    </source>
</reference>
<dbReference type="EMBL" id="SODL02000001">
    <property type="protein sequence ID" value="MCP2366153.1"/>
    <property type="molecule type" value="Genomic_DNA"/>
</dbReference>
<proteinExistence type="predicted"/>
<dbReference type="STRING" id="589382.SAMN04489721_2224"/>
<sequence>MADATVRRPARTTAVRAGAAASLAAAADLVLRGCRGVAWYVRDLMGDNAYRVYLEHHAAHHGPEHPPMTEREFWRQRMDEQDRNPGARCC</sequence>
<feature type="region of interest" description="Disordered" evidence="1">
    <location>
        <begin position="60"/>
        <end position="90"/>
    </location>
</feature>
<dbReference type="EMBL" id="LT629755">
    <property type="protein sequence ID" value="SDS95368.1"/>
    <property type="molecule type" value="Genomic_DNA"/>
</dbReference>
<evidence type="ECO:0000313" key="5">
    <source>
        <dbReference type="Proteomes" id="UP000893823"/>
    </source>
</evidence>
<dbReference type="Proteomes" id="UP000893823">
    <property type="component" value="Unassembled WGS sequence"/>
</dbReference>
<name>A0A1H1WDB1_9MICO</name>
<evidence type="ECO:0000313" key="2">
    <source>
        <dbReference type="EMBL" id="MCP2366153.1"/>
    </source>
</evidence>
<evidence type="ECO:0000313" key="3">
    <source>
        <dbReference type="EMBL" id="SDS95368.1"/>
    </source>
</evidence>
<dbReference type="Proteomes" id="UP000199482">
    <property type="component" value="Chromosome I"/>
</dbReference>
<dbReference type="RefSeq" id="WP_092672241.1">
    <property type="nucleotide sequence ID" value="NZ_BMDN01000001.1"/>
</dbReference>
<reference evidence="3" key="1">
    <citation type="submission" date="2016-10" db="EMBL/GenBank/DDBJ databases">
        <authorList>
            <person name="de Groot N.N."/>
        </authorList>
    </citation>
    <scope>NUCLEOTIDE SEQUENCE [LARGE SCALE GENOMIC DNA]</scope>
    <source>
        <strain evidence="3">CPCC 202695</strain>
    </source>
</reference>